<organism evidence="5 6">
    <name type="scientific">Acidovorax delafieldii</name>
    <name type="common">Pseudomonas delafieldii</name>
    <dbReference type="NCBI Taxonomy" id="47920"/>
    <lineage>
        <taxon>Bacteria</taxon>
        <taxon>Pseudomonadati</taxon>
        <taxon>Pseudomonadota</taxon>
        <taxon>Betaproteobacteria</taxon>
        <taxon>Burkholderiales</taxon>
        <taxon>Comamonadaceae</taxon>
        <taxon>Acidovorax</taxon>
    </lineage>
</organism>
<keyword evidence="2 5" id="KW-0238">DNA-binding</keyword>
<name>A0A561XAN4_ACIDE</name>
<dbReference type="RefSeq" id="WP_024815622.1">
    <property type="nucleotide sequence ID" value="NZ_VJWE01000018.1"/>
</dbReference>
<dbReference type="PANTHER" id="PTHR42756:SF1">
    <property type="entry name" value="TRANSCRIPTIONAL REPRESSOR OF EMRAB OPERON"/>
    <property type="match status" value="1"/>
</dbReference>
<evidence type="ECO:0000256" key="2">
    <source>
        <dbReference type="ARBA" id="ARBA00023125"/>
    </source>
</evidence>
<dbReference type="InterPro" id="IPR000835">
    <property type="entry name" value="HTH_MarR-typ"/>
</dbReference>
<gene>
    <name evidence="5" type="ORF">ATF69_4235</name>
</gene>
<accession>A0A561XAN4</accession>
<evidence type="ECO:0000256" key="1">
    <source>
        <dbReference type="ARBA" id="ARBA00023015"/>
    </source>
</evidence>
<dbReference type="Proteomes" id="UP000321485">
    <property type="component" value="Unassembled WGS sequence"/>
</dbReference>
<evidence type="ECO:0000313" key="6">
    <source>
        <dbReference type="Proteomes" id="UP000321485"/>
    </source>
</evidence>
<dbReference type="Gene3D" id="1.10.10.10">
    <property type="entry name" value="Winged helix-like DNA-binding domain superfamily/Winged helix DNA-binding domain"/>
    <property type="match status" value="1"/>
</dbReference>
<keyword evidence="1" id="KW-0805">Transcription regulation</keyword>
<dbReference type="GO" id="GO:0003677">
    <property type="term" value="F:DNA binding"/>
    <property type="evidence" value="ECO:0007669"/>
    <property type="project" value="UniProtKB-KW"/>
</dbReference>
<comment type="caution">
    <text evidence="5">The sequence shown here is derived from an EMBL/GenBank/DDBJ whole genome shotgun (WGS) entry which is preliminary data.</text>
</comment>
<dbReference type="SUPFAM" id="SSF46785">
    <property type="entry name" value="Winged helix' DNA-binding domain"/>
    <property type="match status" value="1"/>
</dbReference>
<feature type="domain" description="HTH marR-type" evidence="4">
    <location>
        <begin position="6"/>
        <end position="139"/>
    </location>
</feature>
<dbReference type="GO" id="GO:0003700">
    <property type="term" value="F:DNA-binding transcription factor activity"/>
    <property type="evidence" value="ECO:0007669"/>
    <property type="project" value="InterPro"/>
</dbReference>
<dbReference type="GeneID" id="51113273"/>
<dbReference type="SMART" id="SM00347">
    <property type="entry name" value="HTH_MARR"/>
    <property type="match status" value="1"/>
</dbReference>
<sequence>MTTAISGSLLREVARLFTQSQSRSVERNSKMNSQCNLLAELERSGTLAMTELGRRVGREKSWVSRSVDALATRGLVVKEPNPADSRKWLVTLTDEGFQSVNHWNAALDDHAVQLLACLSERDRAAVEKSLLLLLTALREDQSVY</sequence>
<evidence type="ECO:0000259" key="4">
    <source>
        <dbReference type="PROSITE" id="PS50995"/>
    </source>
</evidence>
<evidence type="ECO:0000256" key="3">
    <source>
        <dbReference type="ARBA" id="ARBA00023163"/>
    </source>
</evidence>
<evidence type="ECO:0000313" key="5">
    <source>
        <dbReference type="EMBL" id="TWG33164.1"/>
    </source>
</evidence>
<keyword evidence="3" id="KW-0804">Transcription</keyword>
<reference evidence="5 6" key="1">
    <citation type="journal article" date="2015" name="Stand. Genomic Sci.">
        <title>Genomic Encyclopedia of Bacterial and Archaeal Type Strains, Phase III: the genomes of soil and plant-associated and newly described type strains.</title>
        <authorList>
            <person name="Whitman W.B."/>
            <person name="Woyke T."/>
            <person name="Klenk H.P."/>
            <person name="Zhou Y."/>
            <person name="Lilburn T.G."/>
            <person name="Beck B.J."/>
            <person name="De Vos P."/>
            <person name="Vandamme P."/>
            <person name="Eisen J.A."/>
            <person name="Garrity G."/>
            <person name="Hugenholtz P."/>
            <person name="Kyrpides N.C."/>
        </authorList>
    </citation>
    <scope>NUCLEOTIDE SEQUENCE [LARGE SCALE GENOMIC DNA]</scope>
    <source>
        <strain evidence="5 6">DSM 64</strain>
    </source>
</reference>
<dbReference type="AlphaFoldDB" id="A0A561XAN4"/>
<dbReference type="Pfam" id="PF12802">
    <property type="entry name" value="MarR_2"/>
    <property type="match status" value="1"/>
</dbReference>
<dbReference type="InterPro" id="IPR036390">
    <property type="entry name" value="WH_DNA-bd_sf"/>
</dbReference>
<dbReference type="PROSITE" id="PS50995">
    <property type="entry name" value="HTH_MARR_2"/>
    <property type="match status" value="1"/>
</dbReference>
<dbReference type="InterPro" id="IPR036388">
    <property type="entry name" value="WH-like_DNA-bd_sf"/>
</dbReference>
<protein>
    <submittedName>
        <fullName evidence="5">DNA-binding MarR family transcriptional regulator</fullName>
    </submittedName>
</protein>
<dbReference type="PANTHER" id="PTHR42756">
    <property type="entry name" value="TRANSCRIPTIONAL REGULATOR, MARR"/>
    <property type="match status" value="1"/>
</dbReference>
<dbReference type="EMBL" id="VJWE01000018">
    <property type="protein sequence ID" value="TWG33164.1"/>
    <property type="molecule type" value="Genomic_DNA"/>
</dbReference>
<proteinExistence type="predicted"/>